<dbReference type="SUPFAM" id="SSF50978">
    <property type="entry name" value="WD40 repeat-like"/>
    <property type="match status" value="1"/>
</dbReference>
<evidence type="ECO:0000313" key="3">
    <source>
        <dbReference type="EMBL" id="TFK54618.1"/>
    </source>
</evidence>
<feature type="compositionally biased region" description="Polar residues" evidence="2">
    <location>
        <begin position="346"/>
        <end position="355"/>
    </location>
</feature>
<dbReference type="GO" id="GO:0043015">
    <property type="term" value="F:gamma-tubulin binding"/>
    <property type="evidence" value="ECO:0007669"/>
    <property type="project" value="TreeGrafter"/>
</dbReference>
<dbReference type="GO" id="GO:0000278">
    <property type="term" value="P:mitotic cell cycle"/>
    <property type="evidence" value="ECO:0007669"/>
    <property type="project" value="TreeGrafter"/>
</dbReference>
<dbReference type="InterPro" id="IPR036322">
    <property type="entry name" value="WD40_repeat_dom_sf"/>
</dbReference>
<feature type="compositionally biased region" description="Low complexity" evidence="2">
    <location>
        <begin position="515"/>
        <end position="542"/>
    </location>
</feature>
<proteinExistence type="predicted"/>
<evidence type="ECO:0000313" key="4">
    <source>
        <dbReference type="Proteomes" id="UP000305948"/>
    </source>
</evidence>
<dbReference type="SMART" id="SM00320">
    <property type="entry name" value="WD40"/>
    <property type="match status" value="4"/>
</dbReference>
<protein>
    <submittedName>
        <fullName evidence="3">WD40 repeat-like protein</fullName>
    </submittedName>
</protein>
<feature type="region of interest" description="Disordered" evidence="2">
    <location>
        <begin position="311"/>
        <end position="355"/>
    </location>
</feature>
<dbReference type="GO" id="GO:0005737">
    <property type="term" value="C:cytoplasm"/>
    <property type="evidence" value="ECO:0007669"/>
    <property type="project" value="TreeGrafter"/>
</dbReference>
<sequence>MLAVITADALGVIPPSELRHGSSSFESLLASLEERPTAVSWSPDGNGLFIASARSILKYDPSLKSKETVYISTTPSTINHFLSKDKGNTHIFSAGNKVFILECGSNVGKVSKTFESHKSNITSLSLSNDCTLLATTSSDSAHVYNLTLASHTVLRGLPITGGQKITASSFHPHSRGRLFLGIGKQIVVYDTTRPSAPLKLILMPEGTGGEIIAIACSPFSKTLVAVATTNGDVGLVDLEKDKSPRLNFNVKVPITSLLFAPEGDAIYIGTENGKVMVKSLRTMDKAPLSFPVSNKGSRIIGMSVLNKIKSSEPKVAVPSRKPTERQEPAKHRTEIGSKAKTAKFDASSTRSMRTKTTLEEDHLALREKEVQVFSPVRDPLGNGDSFGGDISVKIETLIGMKPAKAESVIEKPAAAKKEKASRPASVKAASPDVLQRPVSAVSTRGAQPTSHMALRPGSMKMRAASPDRISRPASVLSAHVAEQSRNNRSKAKTDSATSARSKTTGIAHSDGQRGLSTSPSSSVPSSSSSRPLSSTSRSSASSMKLRTPSPELPSPEKEPTTPAPPAKAKTKGKRAQGVDVLGLGTPEVDAWVEAGKGKEKEKQGSGASLGRRARVNFLGEELPAAKKTDEKDAPYDSDQDDEEAGERSLVLSPARAPPPGNPAVSSPGHGSSAQDLLRTIVQDVMYDFQRDTKAEMTGLHLDLVRMRRAWRREMQEGMVPYLEEMRELREENRRLREENDRLKRGF</sequence>
<feature type="compositionally biased region" description="Polar residues" evidence="2">
    <location>
        <begin position="440"/>
        <end position="450"/>
    </location>
</feature>
<gene>
    <name evidence="3" type="ORF">OE88DRAFT_1805063</name>
</gene>
<dbReference type="InterPro" id="IPR015943">
    <property type="entry name" value="WD40/YVTN_repeat-like_dom_sf"/>
</dbReference>
<evidence type="ECO:0000256" key="2">
    <source>
        <dbReference type="SAM" id="MobiDB-lite"/>
    </source>
</evidence>
<dbReference type="OrthoDB" id="1602884at2759"/>
<feature type="compositionally biased region" description="Acidic residues" evidence="2">
    <location>
        <begin position="635"/>
        <end position="644"/>
    </location>
</feature>
<dbReference type="Gene3D" id="2.130.10.10">
    <property type="entry name" value="YVTN repeat-like/Quinoprotein amine dehydrogenase"/>
    <property type="match status" value="2"/>
</dbReference>
<evidence type="ECO:0000256" key="1">
    <source>
        <dbReference type="SAM" id="Coils"/>
    </source>
</evidence>
<dbReference type="PANTHER" id="PTHR44414:SF1">
    <property type="entry name" value="PROTEIN NEDD1"/>
    <property type="match status" value="1"/>
</dbReference>
<dbReference type="InterPro" id="IPR001680">
    <property type="entry name" value="WD40_rpt"/>
</dbReference>
<dbReference type="GO" id="GO:0000922">
    <property type="term" value="C:spindle pole"/>
    <property type="evidence" value="ECO:0007669"/>
    <property type="project" value="TreeGrafter"/>
</dbReference>
<dbReference type="InterPro" id="IPR052818">
    <property type="entry name" value="NEDD1_Spindle_Assembly"/>
</dbReference>
<dbReference type="Pfam" id="PF00400">
    <property type="entry name" value="WD40"/>
    <property type="match status" value="1"/>
</dbReference>
<dbReference type="STRING" id="5364.A0A5C3NF21"/>
<dbReference type="Proteomes" id="UP000305948">
    <property type="component" value="Unassembled WGS sequence"/>
</dbReference>
<organism evidence="3 4">
    <name type="scientific">Heliocybe sulcata</name>
    <dbReference type="NCBI Taxonomy" id="5364"/>
    <lineage>
        <taxon>Eukaryota</taxon>
        <taxon>Fungi</taxon>
        <taxon>Dikarya</taxon>
        <taxon>Basidiomycota</taxon>
        <taxon>Agaricomycotina</taxon>
        <taxon>Agaricomycetes</taxon>
        <taxon>Gloeophyllales</taxon>
        <taxon>Gloeophyllaceae</taxon>
        <taxon>Heliocybe</taxon>
    </lineage>
</organism>
<feature type="compositionally biased region" description="Basic and acidic residues" evidence="2">
    <location>
        <begin position="412"/>
        <end position="421"/>
    </location>
</feature>
<keyword evidence="4" id="KW-1185">Reference proteome</keyword>
<dbReference type="GO" id="GO:0007020">
    <property type="term" value="P:microtubule nucleation"/>
    <property type="evidence" value="ECO:0007669"/>
    <property type="project" value="TreeGrafter"/>
</dbReference>
<accession>A0A5C3NF21</accession>
<dbReference type="GO" id="GO:0036064">
    <property type="term" value="C:ciliary basal body"/>
    <property type="evidence" value="ECO:0007669"/>
    <property type="project" value="TreeGrafter"/>
</dbReference>
<feature type="compositionally biased region" description="Basic and acidic residues" evidence="2">
    <location>
        <begin position="321"/>
        <end position="337"/>
    </location>
</feature>
<dbReference type="AlphaFoldDB" id="A0A5C3NF21"/>
<feature type="compositionally biased region" description="Basic and acidic residues" evidence="2">
    <location>
        <begin position="623"/>
        <end position="634"/>
    </location>
</feature>
<feature type="coiled-coil region" evidence="1">
    <location>
        <begin position="718"/>
        <end position="745"/>
    </location>
</feature>
<dbReference type="EMBL" id="ML213505">
    <property type="protein sequence ID" value="TFK54618.1"/>
    <property type="molecule type" value="Genomic_DNA"/>
</dbReference>
<feature type="compositionally biased region" description="Polar residues" evidence="2">
    <location>
        <begin position="494"/>
        <end position="506"/>
    </location>
</feature>
<dbReference type="PANTHER" id="PTHR44414">
    <property type="entry name" value="PROTEIN NEDD1"/>
    <property type="match status" value="1"/>
</dbReference>
<reference evidence="3 4" key="1">
    <citation type="journal article" date="2019" name="Nat. Ecol. Evol.">
        <title>Megaphylogeny resolves global patterns of mushroom evolution.</title>
        <authorList>
            <person name="Varga T."/>
            <person name="Krizsan K."/>
            <person name="Foldi C."/>
            <person name="Dima B."/>
            <person name="Sanchez-Garcia M."/>
            <person name="Sanchez-Ramirez S."/>
            <person name="Szollosi G.J."/>
            <person name="Szarkandi J.G."/>
            <person name="Papp V."/>
            <person name="Albert L."/>
            <person name="Andreopoulos W."/>
            <person name="Angelini C."/>
            <person name="Antonin V."/>
            <person name="Barry K.W."/>
            <person name="Bougher N.L."/>
            <person name="Buchanan P."/>
            <person name="Buyck B."/>
            <person name="Bense V."/>
            <person name="Catcheside P."/>
            <person name="Chovatia M."/>
            <person name="Cooper J."/>
            <person name="Damon W."/>
            <person name="Desjardin D."/>
            <person name="Finy P."/>
            <person name="Geml J."/>
            <person name="Haridas S."/>
            <person name="Hughes K."/>
            <person name="Justo A."/>
            <person name="Karasinski D."/>
            <person name="Kautmanova I."/>
            <person name="Kiss B."/>
            <person name="Kocsube S."/>
            <person name="Kotiranta H."/>
            <person name="LaButti K.M."/>
            <person name="Lechner B.E."/>
            <person name="Liimatainen K."/>
            <person name="Lipzen A."/>
            <person name="Lukacs Z."/>
            <person name="Mihaltcheva S."/>
            <person name="Morgado L.N."/>
            <person name="Niskanen T."/>
            <person name="Noordeloos M.E."/>
            <person name="Ohm R.A."/>
            <person name="Ortiz-Santana B."/>
            <person name="Ovrebo C."/>
            <person name="Racz N."/>
            <person name="Riley R."/>
            <person name="Savchenko A."/>
            <person name="Shiryaev A."/>
            <person name="Soop K."/>
            <person name="Spirin V."/>
            <person name="Szebenyi C."/>
            <person name="Tomsovsky M."/>
            <person name="Tulloss R.E."/>
            <person name="Uehling J."/>
            <person name="Grigoriev I.V."/>
            <person name="Vagvolgyi C."/>
            <person name="Papp T."/>
            <person name="Martin F.M."/>
            <person name="Miettinen O."/>
            <person name="Hibbett D.S."/>
            <person name="Nagy L.G."/>
        </authorList>
    </citation>
    <scope>NUCLEOTIDE SEQUENCE [LARGE SCALE GENOMIC DNA]</scope>
    <source>
        <strain evidence="3 4">OMC1185</strain>
    </source>
</reference>
<name>A0A5C3NF21_9AGAM</name>
<keyword evidence="1" id="KW-0175">Coiled coil</keyword>
<dbReference type="GO" id="GO:0005814">
    <property type="term" value="C:centriole"/>
    <property type="evidence" value="ECO:0007669"/>
    <property type="project" value="TreeGrafter"/>
</dbReference>
<feature type="region of interest" description="Disordered" evidence="2">
    <location>
        <begin position="412"/>
        <end position="672"/>
    </location>
</feature>